<organism evidence="1 2">
    <name type="scientific">Neolentinus lepideus HHB14362 ss-1</name>
    <dbReference type="NCBI Taxonomy" id="1314782"/>
    <lineage>
        <taxon>Eukaryota</taxon>
        <taxon>Fungi</taxon>
        <taxon>Dikarya</taxon>
        <taxon>Basidiomycota</taxon>
        <taxon>Agaricomycotina</taxon>
        <taxon>Agaricomycetes</taxon>
        <taxon>Gloeophyllales</taxon>
        <taxon>Gloeophyllaceae</taxon>
        <taxon>Neolentinus</taxon>
    </lineage>
</organism>
<evidence type="ECO:0000313" key="1">
    <source>
        <dbReference type="EMBL" id="KZT19188.1"/>
    </source>
</evidence>
<protein>
    <submittedName>
        <fullName evidence="1">Uncharacterized protein</fullName>
    </submittedName>
</protein>
<dbReference type="AlphaFoldDB" id="A0A165N521"/>
<proteinExistence type="predicted"/>
<dbReference type="Proteomes" id="UP000076761">
    <property type="component" value="Unassembled WGS sequence"/>
</dbReference>
<gene>
    <name evidence="1" type="ORF">NEOLEDRAFT_986179</name>
</gene>
<keyword evidence="2" id="KW-1185">Reference proteome</keyword>
<evidence type="ECO:0000313" key="2">
    <source>
        <dbReference type="Proteomes" id="UP000076761"/>
    </source>
</evidence>
<reference evidence="1 2" key="1">
    <citation type="journal article" date="2016" name="Mol. Biol. Evol.">
        <title>Comparative Genomics of Early-Diverging Mushroom-Forming Fungi Provides Insights into the Origins of Lignocellulose Decay Capabilities.</title>
        <authorList>
            <person name="Nagy L.G."/>
            <person name="Riley R."/>
            <person name="Tritt A."/>
            <person name="Adam C."/>
            <person name="Daum C."/>
            <person name="Floudas D."/>
            <person name="Sun H."/>
            <person name="Yadav J.S."/>
            <person name="Pangilinan J."/>
            <person name="Larsson K.H."/>
            <person name="Matsuura K."/>
            <person name="Barry K."/>
            <person name="Labutti K."/>
            <person name="Kuo R."/>
            <person name="Ohm R.A."/>
            <person name="Bhattacharya S.S."/>
            <person name="Shirouzu T."/>
            <person name="Yoshinaga Y."/>
            <person name="Martin F.M."/>
            <person name="Grigoriev I.V."/>
            <person name="Hibbett D.S."/>
        </authorList>
    </citation>
    <scope>NUCLEOTIDE SEQUENCE [LARGE SCALE GENOMIC DNA]</scope>
    <source>
        <strain evidence="1 2">HHB14362 ss-1</strain>
    </source>
</reference>
<dbReference type="InParanoid" id="A0A165N521"/>
<dbReference type="EMBL" id="KV425647">
    <property type="protein sequence ID" value="KZT19188.1"/>
    <property type="molecule type" value="Genomic_DNA"/>
</dbReference>
<sequence>MRLCWADVVWFHYQDMRFGIREETLDLSELIPTDVDGHRQSEACNGRAASVLYVKVFRVFECCLSHCPPSFHSLLIRVVIHRIISTMNVSRYLSPNSLIMLPSFTRCLAPK</sequence>
<name>A0A165N521_9AGAM</name>
<accession>A0A165N521</accession>